<name>A0ABU3W2V3_9GAMM</name>
<comment type="caution">
    <text evidence="1">The sequence shown here is derived from an EMBL/GenBank/DDBJ whole genome shotgun (WGS) entry which is preliminary data.</text>
</comment>
<proteinExistence type="predicted"/>
<feature type="non-terminal residue" evidence="1">
    <location>
        <position position="1"/>
    </location>
</feature>
<sequence length="80" mass="8968">RKTLKYCPGLVDHYKQHASWLPIAFSWEQVSVPAIEHFYFLRSPYPRALDTVLPFAEASGLEIEVLPCLAEGQPVTGNAP</sequence>
<evidence type="ECO:0000313" key="2">
    <source>
        <dbReference type="Proteomes" id="UP001269819"/>
    </source>
</evidence>
<protein>
    <submittedName>
        <fullName evidence="1">Uncharacterized protein</fullName>
    </submittedName>
</protein>
<dbReference type="InterPro" id="IPR029033">
    <property type="entry name" value="His_PPase_superfam"/>
</dbReference>
<dbReference type="SUPFAM" id="SSF53254">
    <property type="entry name" value="Phosphoglycerate mutase-like"/>
    <property type="match status" value="1"/>
</dbReference>
<keyword evidence="2" id="KW-1185">Reference proteome</keyword>
<reference evidence="1 2" key="1">
    <citation type="submission" date="2023-10" db="EMBL/GenBank/DDBJ databases">
        <title>Characteristics and mechanism of a salt-tolerant marine origin heterotrophic nitrifying- aerobic denitrifying bacteria Marinobacter xestospongiae HN1.</title>
        <authorList>
            <person name="Qi R."/>
        </authorList>
    </citation>
    <scope>NUCLEOTIDE SEQUENCE [LARGE SCALE GENOMIC DNA]</scope>
    <source>
        <strain evidence="1 2">HN1</strain>
    </source>
</reference>
<evidence type="ECO:0000313" key="1">
    <source>
        <dbReference type="EMBL" id="MDV2080864.1"/>
    </source>
</evidence>
<accession>A0ABU3W2V3</accession>
<dbReference type="EMBL" id="JAWIIJ010000020">
    <property type="protein sequence ID" value="MDV2080864.1"/>
    <property type="molecule type" value="Genomic_DNA"/>
</dbReference>
<dbReference type="RefSeq" id="WP_316975214.1">
    <property type="nucleotide sequence ID" value="NZ_JAWIIJ010000020.1"/>
</dbReference>
<dbReference type="Proteomes" id="UP001269819">
    <property type="component" value="Unassembled WGS sequence"/>
</dbReference>
<organism evidence="1 2">
    <name type="scientific">Marinobacter xestospongiae</name>
    <dbReference type="NCBI Taxonomy" id="994319"/>
    <lineage>
        <taxon>Bacteria</taxon>
        <taxon>Pseudomonadati</taxon>
        <taxon>Pseudomonadota</taxon>
        <taxon>Gammaproteobacteria</taxon>
        <taxon>Pseudomonadales</taxon>
        <taxon>Marinobacteraceae</taxon>
        <taxon>Marinobacter</taxon>
    </lineage>
</organism>
<gene>
    <name evidence="1" type="ORF">RYS15_19425</name>
</gene>